<evidence type="ECO:0000313" key="2">
    <source>
        <dbReference type="Proteomes" id="UP000288805"/>
    </source>
</evidence>
<dbReference type="EMBL" id="QGNW01000125">
    <property type="protein sequence ID" value="RVW93942.1"/>
    <property type="molecule type" value="Genomic_DNA"/>
</dbReference>
<comment type="caution">
    <text evidence="1">The sequence shown here is derived from an EMBL/GenBank/DDBJ whole genome shotgun (WGS) entry which is preliminary data.</text>
</comment>
<dbReference type="Proteomes" id="UP000288805">
    <property type="component" value="Unassembled WGS sequence"/>
</dbReference>
<organism evidence="1 2">
    <name type="scientific">Vitis vinifera</name>
    <name type="common">Grape</name>
    <dbReference type="NCBI Taxonomy" id="29760"/>
    <lineage>
        <taxon>Eukaryota</taxon>
        <taxon>Viridiplantae</taxon>
        <taxon>Streptophyta</taxon>
        <taxon>Embryophyta</taxon>
        <taxon>Tracheophyta</taxon>
        <taxon>Spermatophyta</taxon>
        <taxon>Magnoliopsida</taxon>
        <taxon>eudicotyledons</taxon>
        <taxon>Gunneridae</taxon>
        <taxon>Pentapetalae</taxon>
        <taxon>rosids</taxon>
        <taxon>Vitales</taxon>
        <taxon>Vitaceae</taxon>
        <taxon>Viteae</taxon>
        <taxon>Vitis</taxon>
    </lineage>
</organism>
<sequence length="140" mass="15913">MQDSKSISTPRATSTNLSQLAGDTFSYASLYCSIVGALQYVTITKPDISYAVNKACQFMAHPPLYIGWLLNEYYGILKGFPHLALYFIPQHLLIFRLTQMRTGHHASSSESEYRALVATVAEITWIQFVLRIMYSTYLHH</sequence>
<dbReference type="PANTHER" id="PTHR11439">
    <property type="entry name" value="GAG-POL-RELATED RETROTRANSPOSON"/>
    <property type="match status" value="1"/>
</dbReference>
<proteinExistence type="predicted"/>
<protein>
    <submittedName>
        <fullName evidence="1">Uncharacterized protein</fullName>
    </submittedName>
</protein>
<gene>
    <name evidence="1" type="ORF">CK203_034083</name>
</gene>
<reference evidence="1 2" key="1">
    <citation type="journal article" date="2018" name="PLoS Genet.">
        <title>Population sequencing reveals clonal diversity and ancestral inbreeding in the grapevine cultivar Chardonnay.</title>
        <authorList>
            <person name="Roach M.J."/>
            <person name="Johnson D.L."/>
            <person name="Bohlmann J."/>
            <person name="van Vuuren H.J."/>
            <person name="Jones S.J."/>
            <person name="Pretorius I.S."/>
            <person name="Schmidt S.A."/>
            <person name="Borneman A.R."/>
        </authorList>
    </citation>
    <scope>NUCLEOTIDE SEQUENCE [LARGE SCALE GENOMIC DNA]</scope>
    <source>
        <strain evidence="2">cv. Chardonnay</strain>
        <tissue evidence="1">Leaf</tissue>
    </source>
</reference>
<evidence type="ECO:0000313" key="1">
    <source>
        <dbReference type="EMBL" id="RVW93942.1"/>
    </source>
</evidence>
<dbReference type="AlphaFoldDB" id="A0A438IB71"/>
<accession>A0A438IB71</accession>
<dbReference type="PANTHER" id="PTHR11439:SF455">
    <property type="entry name" value="RLK (RECEPTOR-LIKE PROTEIN KINASE) 8, PUTATIVE-RELATED"/>
    <property type="match status" value="1"/>
</dbReference>
<name>A0A438IB71_VITVI</name>